<evidence type="ECO:0000313" key="3">
    <source>
        <dbReference type="Proteomes" id="UP000502504"/>
    </source>
</evidence>
<dbReference type="RefSeq" id="WP_143648376.1">
    <property type="nucleotide sequence ID" value="NZ_CM007717.1"/>
</dbReference>
<feature type="region of interest" description="Disordered" evidence="1">
    <location>
        <begin position="1"/>
        <end position="24"/>
    </location>
</feature>
<protein>
    <submittedName>
        <fullName evidence="2">Uncharacterized protein</fullName>
    </submittedName>
</protein>
<feature type="compositionally biased region" description="Basic and acidic residues" evidence="1">
    <location>
        <begin position="1"/>
        <end position="18"/>
    </location>
</feature>
<gene>
    <name evidence="2" type="ORF">HCX60_16545</name>
</gene>
<dbReference type="AlphaFoldDB" id="A0AAE7CL67"/>
<dbReference type="EMBL" id="CP050692">
    <property type="protein sequence ID" value="QIT44959.1"/>
    <property type="molecule type" value="Genomic_DNA"/>
</dbReference>
<reference evidence="2 3" key="1">
    <citation type="submission" date="2020-03" db="EMBL/GenBank/DDBJ databases">
        <title>Is there a link between lipid content and antibiotic production in Streptomyces?</title>
        <authorList>
            <person name="David M."/>
            <person name="Lejeune C."/>
            <person name="Abreu S."/>
            <person name="Thibessard A."/>
            <person name="Leblond P."/>
            <person name="Chaminade P."/>
            <person name="Virolle M.-J."/>
        </authorList>
    </citation>
    <scope>NUCLEOTIDE SEQUENCE [LARGE SCALE GENOMIC DNA]</scope>
    <source>
        <strain evidence="2 3">DSM 41481</strain>
    </source>
</reference>
<dbReference type="Proteomes" id="UP000502504">
    <property type="component" value="Chromosome"/>
</dbReference>
<evidence type="ECO:0000313" key="2">
    <source>
        <dbReference type="EMBL" id="QIT44959.1"/>
    </source>
</evidence>
<organism evidence="2 3">
    <name type="scientific">Streptomyces antibioticus</name>
    <dbReference type="NCBI Taxonomy" id="1890"/>
    <lineage>
        <taxon>Bacteria</taxon>
        <taxon>Bacillati</taxon>
        <taxon>Actinomycetota</taxon>
        <taxon>Actinomycetes</taxon>
        <taxon>Kitasatosporales</taxon>
        <taxon>Streptomycetaceae</taxon>
        <taxon>Streptomyces</taxon>
    </lineage>
</organism>
<sequence>MDDARPRVSESAAHDARPLKGRPRVSDAVAGISYGIPEGWTAGDEEGLIPGFTSSVTRRMDAEGGSIVLAGKGEAVTRDQLRARAESAARSNAEFFYPDGTSRVEQSRAVEVGGRPAHTVVLRTTDKETGGEGHLRLTLVSVDDSRSAFLLGVVHPAGTEEAREADAVVESAGLL</sequence>
<name>A0AAE7CL67_STRAT</name>
<accession>A0AAE7CL67</accession>
<evidence type="ECO:0000256" key="1">
    <source>
        <dbReference type="SAM" id="MobiDB-lite"/>
    </source>
</evidence>
<proteinExistence type="predicted"/>